<organism evidence="3 4">
    <name type="scientific">Chryseobacterium rhizoplanae</name>
    <dbReference type="NCBI Taxonomy" id="1609531"/>
    <lineage>
        <taxon>Bacteria</taxon>
        <taxon>Pseudomonadati</taxon>
        <taxon>Bacteroidota</taxon>
        <taxon>Flavobacteriia</taxon>
        <taxon>Flavobacteriales</taxon>
        <taxon>Weeksellaceae</taxon>
        <taxon>Chryseobacterium group</taxon>
        <taxon>Chryseobacterium</taxon>
    </lineage>
</organism>
<dbReference type="Gene3D" id="2.60.40.3440">
    <property type="match status" value="1"/>
</dbReference>
<dbReference type="InterPro" id="IPR013783">
    <property type="entry name" value="Ig-like_fold"/>
</dbReference>
<dbReference type="InterPro" id="IPR035234">
    <property type="entry name" value="IgGFc-bd_N"/>
</dbReference>
<sequence>MSKVKKTLLFLFLFFSLAEIFGQRDTEHWVAPYFDSMGSSYNHGLYFSTDSFTPFTVKIYSNNNQIGSVTISKGSPATFIVEPNYIKLTGTSEAASKSNKGIYTVGEKPYFLTMRIATGAHAEIITSKGRAGIGTEFFAAVAPVTASSNNYNFTAGILATEDNTTVNISGYNPAISFLNIASTPSVLTVTLNKGQSYTLAGITNITANREGFIGAKISADKPISVTNGNSNGFFATTANDGSDLIMDQSIPVSRLGNEFAMIKSVSTSPYNVDGGIIIATENNTQIYLNNGTVPIATINAGQYYRILANAYINQGNGHSNMYVKTSKNVYLYQLVGVGSGGYTGGYNLIPPLNCFLPRKIDEIGKINEMPNISSISVRMNILTQTGAHITVNGASPTSVQGPYPLQGNNDWVTYSIQNITGNTTITSDKAVTAGINGGYSNAGYGGYFAGFSSIPVIMKKSGECAPSITLEVDDSYDTYQWYRNGSSISGAATNTYSPAQGGNYTVRITAGSCEPKFTPVYKINSCLKETTKNDSICGDHLNIVPQFSQSSQTVVPGSVVIITPPSHGTAIVDSTTGKITYTPVSGYVGTDTIVYKFCGNDPEFPDCEQVSLHINISKTPNVQNTSLSNCSVTNTAVFNLKDAETVISSEPGVSFSYYQNLTDANAGNTNTLSNPTAYSSGNITIYVRVSYGFCYSIAELQLIVNTKPEPVINVSSSVICHDIPVVLTSSLPVGNIWSTGEMTQSITVHAAGVYTLVNDNGSCKSDAVAATIVKDEDPNLQIAGNLVFCEGDSTVLTANADGTGNNFLWSNGTTGNTLTVTTPGTYTVTLTTALGCQYQHAVTVKMDSLIVVNIAPPTKTITCNETSITLDATGSVYQPGAAFFWTAGSGGNIVSGENTLTPLVNKGGVYTLSISSSTPMGCVKMGSVTVLEDTVPPPVVITAQQLTICKGYSVTLTASGAQTYIWTGLSGNGNTQIVSPDVTTTYHVEGVGQNGCSAQADITITVVPAITSLLRDIEICQGQKGVLDAGNGPNYTYHWSTGETTRTISVTQAGTYTVIISNGVCSKSYSSDVAYIHVPEILEVIYENDALKIFVKNHENLPLEFSIDDGVLWQSSDIFYNVNKNTEYTIRIRNMGILCDTSVQYYTFFLPNAFTPNGDGINDVISFAGIAKLKNFSAVIVDRYGRQMFKGTESNFIWDGKYLGGSIPTASYWYTVSWDDRINGKPVTKSGWILLQNRNNN</sequence>
<proteinExistence type="predicted"/>
<dbReference type="EMBL" id="FXTC01000005">
    <property type="protein sequence ID" value="SMO72555.1"/>
    <property type="molecule type" value="Genomic_DNA"/>
</dbReference>
<gene>
    <name evidence="3" type="ORF">SAMN06265171_105239</name>
</gene>
<feature type="signal peptide" evidence="1">
    <location>
        <begin position="1"/>
        <end position="18"/>
    </location>
</feature>
<dbReference type="Pfam" id="PF17517">
    <property type="entry name" value="IgGFc_binding"/>
    <property type="match status" value="1"/>
</dbReference>
<evidence type="ECO:0000259" key="2">
    <source>
        <dbReference type="Pfam" id="PF17517"/>
    </source>
</evidence>
<dbReference type="Gene3D" id="2.60.40.10">
    <property type="entry name" value="Immunoglobulins"/>
    <property type="match status" value="1"/>
</dbReference>
<name>A0A521DLR8_9FLAO</name>
<protein>
    <submittedName>
        <fullName evidence="3">Gliding motility-associated C-terminal domain-containing protein</fullName>
    </submittedName>
</protein>
<dbReference type="InterPro" id="IPR026341">
    <property type="entry name" value="T9SS_type_B"/>
</dbReference>
<dbReference type="Proteomes" id="UP000316916">
    <property type="component" value="Unassembled WGS sequence"/>
</dbReference>
<dbReference type="AlphaFoldDB" id="A0A521DLR8"/>
<keyword evidence="1" id="KW-0732">Signal</keyword>
<feature type="domain" description="IgGFc-binding protein N-terminal" evidence="2">
    <location>
        <begin position="133"/>
        <end position="436"/>
    </location>
</feature>
<accession>A0A521DLR8</accession>
<reference evidence="3 4" key="1">
    <citation type="submission" date="2017-05" db="EMBL/GenBank/DDBJ databases">
        <authorList>
            <person name="Varghese N."/>
            <person name="Submissions S."/>
        </authorList>
    </citation>
    <scope>NUCLEOTIDE SEQUENCE [LARGE SCALE GENOMIC DNA]</scope>
    <source>
        <strain evidence="3 4">DSM 29371</strain>
    </source>
</reference>
<feature type="chain" id="PRO_5021871540" evidence="1">
    <location>
        <begin position="19"/>
        <end position="1241"/>
    </location>
</feature>
<dbReference type="Pfam" id="PF13585">
    <property type="entry name" value="CHU_C"/>
    <property type="match status" value="1"/>
</dbReference>
<evidence type="ECO:0000313" key="4">
    <source>
        <dbReference type="Proteomes" id="UP000316916"/>
    </source>
</evidence>
<keyword evidence="4" id="KW-1185">Reference proteome</keyword>
<evidence type="ECO:0000313" key="3">
    <source>
        <dbReference type="EMBL" id="SMO72555.1"/>
    </source>
</evidence>
<dbReference type="NCBIfam" id="TIGR04131">
    <property type="entry name" value="Bac_Flav_CTERM"/>
    <property type="match status" value="1"/>
</dbReference>
<evidence type="ECO:0000256" key="1">
    <source>
        <dbReference type="SAM" id="SignalP"/>
    </source>
</evidence>